<dbReference type="GeneID" id="102801397"/>
<dbReference type="PANTHER" id="PTHR33480">
    <property type="entry name" value="SET DOMAIN-CONTAINING PROTEIN-RELATED"/>
    <property type="match status" value="1"/>
</dbReference>
<feature type="region of interest" description="Disordered" evidence="1">
    <location>
        <begin position="1"/>
        <end position="37"/>
    </location>
</feature>
<evidence type="ECO:0000313" key="2">
    <source>
        <dbReference type="Proteomes" id="UP000694865"/>
    </source>
</evidence>
<dbReference type="RefSeq" id="XP_006814227.1">
    <property type="nucleotide sequence ID" value="XM_006814164.1"/>
</dbReference>
<organism evidence="2 3">
    <name type="scientific">Saccoglossus kowalevskii</name>
    <name type="common">Acorn worm</name>
    <dbReference type="NCBI Taxonomy" id="10224"/>
    <lineage>
        <taxon>Eukaryota</taxon>
        <taxon>Metazoa</taxon>
        <taxon>Hemichordata</taxon>
        <taxon>Enteropneusta</taxon>
        <taxon>Harrimaniidae</taxon>
        <taxon>Saccoglossus</taxon>
    </lineage>
</organism>
<evidence type="ECO:0000313" key="3">
    <source>
        <dbReference type="RefSeq" id="XP_006814227.1"/>
    </source>
</evidence>
<dbReference type="PANTHER" id="PTHR33480:SF5">
    <property type="entry name" value="SI:DKEY-51D8.9"/>
    <property type="match status" value="1"/>
</dbReference>
<protein>
    <submittedName>
        <fullName evidence="3">Uncharacterized protein LOC102801397</fullName>
    </submittedName>
</protein>
<dbReference type="Proteomes" id="UP000694865">
    <property type="component" value="Unplaced"/>
</dbReference>
<name>A0ABM0M2I6_SACKO</name>
<feature type="compositionally biased region" description="Polar residues" evidence="1">
    <location>
        <begin position="1"/>
        <end position="17"/>
    </location>
</feature>
<proteinExistence type="predicted"/>
<keyword evidence="2" id="KW-1185">Reference proteome</keyword>
<evidence type="ECO:0000256" key="1">
    <source>
        <dbReference type="SAM" id="MobiDB-lite"/>
    </source>
</evidence>
<reference evidence="3" key="1">
    <citation type="submission" date="2025-08" db="UniProtKB">
        <authorList>
            <consortium name="RefSeq"/>
        </authorList>
    </citation>
    <scope>IDENTIFICATION</scope>
    <source>
        <tissue evidence="3">Testes</tissue>
    </source>
</reference>
<gene>
    <name evidence="3" type="primary">LOC102801397</name>
</gene>
<accession>A0ABM0M2I6</accession>
<sequence length="106" mass="12413">MSSLYNKRTSTDIPVQSETKKAYLQRQPDKGVSDGKKMWTTEERTVVKNYFMRNIRMLKVSGKIECTNCLKENQVLASRSWKNIKYCVYNLITTCKKQSKSKLNYS</sequence>
<feature type="compositionally biased region" description="Basic and acidic residues" evidence="1">
    <location>
        <begin position="27"/>
        <end position="37"/>
    </location>
</feature>